<proteinExistence type="predicted"/>
<feature type="transmembrane region" description="Helical" evidence="2">
    <location>
        <begin position="109"/>
        <end position="132"/>
    </location>
</feature>
<dbReference type="Proteomes" id="UP000007882">
    <property type="component" value="Chromosome"/>
</dbReference>
<evidence type="ECO:0000313" key="3">
    <source>
        <dbReference type="EMBL" id="BAL85314.1"/>
    </source>
</evidence>
<evidence type="ECO:0000256" key="2">
    <source>
        <dbReference type="SAM" id="Phobius"/>
    </source>
</evidence>
<dbReference type="STRING" id="512565.AMIS_940"/>
<evidence type="ECO:0000256" key="1">
    <source>
        <dbReference type="SAM" id="MobiDB-lite"/>
    </source>
</evidence>
<dbReference type="AlphaFoldDB" id="I0GX27"/>
<feature type="region of interest" description="Disordered" evidence="1">
    <location>
        <begin position="1"/>
        <end position="24"/>
    </location>
</feature>
<feature type="transmembrane region" description="Helical" evidence="2">
    <location>
        <begin position="74"/>
        <end position="102"/>
    </location>
</feature>
<keyword evidence="2" id="KW-0812">Transmembrane</keyword>
<dbReference type="OrthoDB" id="3298627at2"/>
<feature type="compositionally biased region" description="Low complexity" evidence="1">
    <location>
        <begin position="229"/>
        <end position="247"/>
    </location>
</feature>
<dbReference type="EMBL" id="AP012319">
    <property type="protein sequence ID" value="BAL85314.1"/>
    <property type="molecule type" value="Genomic_DNA"/>
</dbReference>
<feature type="region of interest" description="Disordered" evidence="1">
    <location>
        <begin position="217"/>
        <end position="271"/>
    </location>
</feature>
<keyword evidence="2" id="KW-0472">Membrane</keyword>
<organism evidence="3 4">
    <name type="scientific">Actinoplanes missouriensis (strain ATCC 14538 / DSM 43046 / CBS 188.64 / JCM 3121 / NBRC 102363 / NCIMB 12654 / NRRL B-3342 / UNCC 431)</name>
    <dbReference type="NCBI Taxonomy" id="512565"/>
    <lineage>
        <taxon>Bacteria</taxon>
        <taxon>Bacillati</taxon>
        <taxon>Actinomycetota</taxon>
        <taxon>Actinomycetes</taxon>
        <taxon>Micromonosporales</taxon>
        <taxon>Micromonosporaceae</taxon>
        <taxon>Actinoplanes</taxon>
    </lineage>
</organism>
<keyword evidence="2" id="KW-1133">Transmembrane helix</keyword>
<dbReference type="HOGENOM" id="CLU_1025390_0_0_11"/>
<feature type="transmembrane region" description="Helical" evidence="2">
    <location>
        <begin position="34"/>
        <end position="54"/>
    </location>
</feature>
<dbReference type="eggNOG" id="ENOG502ZAA0">
    <property type="taxonomic scope" value="Bacteria"/>
</dbReference>
<feature type="compositionally biased region" description="Basic and acidic residues" evidence="1">
    <location>
        <begin position="259"/>
        <end position="271"/>
    </location>
</feature>
<keyword evidence="4" id="KW-1185">Reference proteome</keyword>
<feature type="transmembrane region" description="Helical" evidence="2">
    <location>
        <begin position="152"/>
        <end position="181"/>
    </location>
</feature>
<evidence type="ECO:0008006" key="5">
    <source>
        <dbReference type="Google" id="ProtNLM"/>
    </source>
</evidence>
<dbReference type="RefSeq" id="WP_014440214.1">
    <property type="nucleotide sequence ID" value="NC_017093.1"/>
</dbReference>
<dbReference type="PATRIC" id="fig|512565.3.peg.97"/>
<feature type="compositionally biased region" description="Pro residues" evidence="1">
    <location>
        <begin position="9"/>
        <end position="24"/>
    </location>
</feature>
<sequence>MSYAAQPPVAAPPQSMPGAPPGPRRPAAVTTAVALLWTMAVAGFVYAAGMVAVTPGTVGRFRDATSGSEVAENFIAVIWLDSAVGAVVALLIVALFVVLGLGLRRGSRVAWGVTLTACALGVLGGCGSVAAIGTQQSGDALTGSLGEALNEAYPAGWIGLNAAVAVAQVIAYLMVGFLLLLAPRAFFNGGGAAAVPPPGGMPPAGFGYAMLPVYPPSESPVTTSPWAAPQSADQYSPSDQSPSDADQNVVHPAAQKPAPRPEDEFWSRPSE</sequence>
<gene>
    <name evidence="3" type="ordered locus">AMIS_940</name>
</gene>
<protein>
    <recommendedName>
        <fullName evidence="5">DUF2567 domain-containing protein</fullName>
    </recommendedName>
</protein>
<evidence type="ECO:0000313" key="4">
    <source>
        <dbReference type="Proteomes" id="UP000007882"/>
    </source>
</evidence>
<reference evidence="3 4" key="1">
    <citation type="submission" date="2012-02" db="EMBL/GenBank/DDBJ databases">
        <title>Complete genome sequence of Actinoplanes missouriensis 431 (= NBRC 102363).</title>
        <authorList>
            <person name="Ohnishi Y."/>
            <person name="Ishikawa J."/>
            <person name="Sekine M."/>
            <person name="Hosoyama A."/>
            <person name="Harada T."/>
            <person name="Narita H."/>
            <person name="Hata T."/>
            <person name="Konno Y."/>
            <person name="Tutikane K."/>
            <person name="Fujita N."/>
            <person name="Horinouchi S."/>
            <person name="Hayakawa M."/>
        </authorList>
    </citation>
    <scope>NUCLEOTIDE SEQUENCE [LARGE SCALE GENOMIC DNA]</scope>
    <source>
        <strain evidence="4">ATCC 14538 / DSM 43046 / CBS 188.64 / JCM 3121 / NBRC 102363 / NCIMB 12654 / NRRL B-3342 / UNCC 431</strain>
    </source>
</reference>
<name>I0GX27_ACTM4</name>
<dbReference type="KEGG" id="ams:AMIS_940"/>
<accession>I0GX27</accession>